<feature type="compositionally biased region" description="Acidic residues" evidence="1">
    <location>
        <begin position="190"/>
        <end position="202"/>
    </location>
</feature>
<evidence type="ECO:0000313" key="2">
    <source>
        <dbReference type="EMBL" id="KAF3952020.1"/>
    </source>
</evidence>
<evidence type="ECO:0000313" key="3">
    <source>
        <dbReference type="Proteomes" id="UP000737018"/>
    </source>
</evidence>
<reference evidence="2" key="1">
    <citation type="submission" date="2020-03" db="EMBL/GenBank/DDBJ databases">
        <title>Castanea mollissima Vanexum genome sequencing.</title>
        <authorList>
            <person name="Staton M."/>
        </authorList>
    </citation>
    <scope>NUCLEOTIDE SEQUENCE</scope>
    <source>
        <tissue evidence="2">Leaf</tissue>
    </source>
</reference>
<feature type="region of interest" description="Disordered" evidence="1">
    <location>
        <begin position="170"/>
        <end position="202"/>
    </location>
</feature>
<feature type="compositionally biased region" description="Gly residues" evidence="1">
    <location>
        <begin position="138"/>
        <end position="158"/>
    </location>
</feature>
<sequence length="237" mass="24624">MDPVNGELVGEADVDPEADEGEVSEREDEEEGREVSLAGGEEVLGAVAIEVVDLGADVHGDGGFRSAVGEEEGVLVGGGDRVGAGEGGVWRRGEVAEGEEERDVVGVEDAELRVLLDLEEDLEEGLFGEEEEAEEGRVGAGVRGGDGDGDGGNGDGDVAGVGEAEFLEEDHGAGVGDDGEGFDLGGGRVEEEEEGKGEDGEEEEGCFRHFCLGLVVSQFGVVSGGESRRDWRMEEEI</sequence>
<dbReference type="AlphaFoldDB" id="A0A8J4QDY8"/>
<feature type="compositionally biased region" description="Acidic residues" evidence="1">
    <location>
        <begin position="10"/>
        <end position="32"/>
    </location>
</feature>
<dbReference type="Proteomes" id="UP000737018">
    <property type="component" value="Unassembled WGS sequence"/>
</dbReference>
<name>A0A8J4QDY8_9ROSI</name>
<feature type="region of interest" description="Disordered" evidence="1">
    <location>
        <begin position="1"/>
        <end position="39"/>
    </location>
</feature>
<feature type="region of interest" description="Disordered" evidence="1">
    <location>
        <begin position="126"/>
        <end position="158"/>
    </location>
</feature>
<proteinExistence type="predicted"/>
<protein>
    <submittedName>
        <fullName evidence="2">Uncharacterized protein</fullName>
    </submittedName>
</protein>
<organism evidence="2 3">
    <name type="scientific">Castanea mollissima</name>
    <name type="common">Chinese chestnut</name>
    <dbReference type="NCBI Taxonomy" id="60419"/>
    <lineage>
        <taxon>Eukaryota</taxon>
        <taxon>Viridiplantae</taxon>
        <taxon>Streptophyta</taxon>
        <taxon>Embryophyta</taxon>
        <taxon>Tracheophyta</taxon>
        <taxon>Spermatophyta</taxon>
        <taxon>Magnoliopsida</taxon>
        <taxon>eudicotyledons</taxon>
        <taxon>Gunneridae</taxon>
        <taxon>Pentapetalae</taxon>
        <taxon>rosids</taxon>
        <taxon>fabids</taxon>
        <taxon>Fagales</taxon>
        <taxon>Fagaceae</taxon>
        <taxon>Castanea</taxon>
    </lineage>
</organism>
<keyword evidence="3" id="KW-1185">Reference proteome</keyword>
<accession>A0A8J4QDY8</accession>
<evidence type="ECO:0000256" key="1">
    <source>
        <dbReference type="SAM" id="MobiDB-lite"/>
    </source>
</evidence>
<comment type="caution">
    <text evidence="2">The sequence shown here is derived from an EMBL/GenBank/DDBJ whole genome shotgun (WGS) entry which is preliminary data.</text>
</comment>
<dbReference type="EMBL" id="JRKL02004673">
    <property type="protein sequence ID" value="KAF3952020.1"/>
    <property type="molecule type" value="Genomic_DNA"/>
</dbReference>
<dbReference type="OrthoDB" id="10626642at2759"/>
<gene>
    <name evidence="2" type="ORF">CMV_022384</name>
</gene>